<gene>
    <name evidence="1" type="ORF">METZ01_LOCUS144743</name>
</gene>
<protein>
    <submittedName>
        <fullName evidence="1">Uncharacterized protein</fullName>
    </submittedName>
</protein>
<accession>A0A381ZRR4</accession>
<proteinExistence type="predicted"/>
<name>A0A381ZRR4_9ZZZZ</name>
<dbReference type="AlphaFoldDB" id="A0A381ZRR4"/>
<dbReference type="EMBL" id="UINC01022387">
    <property type="protein sequence ID" value="SVA91889.1"/>
    <property type="molecule type" value="Genomic_DNA"/>
</dbReference>
<sequence length="59" mass="7238">MITRTWKNHPIIPQSKNLSYNPFQWVNDFEKEVLENNRIIFSRIYNTDAEEHWLKSDDD</sequence>
<reference evidence="1" key="1">
    <citation type="submission" date="2018-05" db="EMBL/GenBank/DDBJ databases">
        <authorList>
            <person name="Lanie J.A."/>
            <person name="Ng W.-L."/>
            <person name="Kazmierczak K.M."/>
            <person name="Andrzejewski T.M."/>
            <person name="Davidsen T.M."/>
            <person name="Wayne K.J."/>
            <person name="Tettelin H."/>
            <person name="Glass J.I."/>
            <person name="Rusch D."/>
            <person name="Podicherti R."/>
            <person name="Tsui H.-C.T."/>
            <person name="Winkler M.E."/>
        </authorList>
    </citation>
    <scope>NUCLEOTIDE SEQUENCE</scope>
</reference>
<organism evidence="1">
    <name type="scientific">marine metagenome</name>
    <dbReference type="NCBI Taxonomy" id="408172"/>
    <lineage>
        <taxon>unclassified sequences</taxon>
        <taxon>metagenomes</taxon>
        <taxon>ecological metagenomes</taxon>
    </lineage>
</organism>
<evidence type="ECO:0000313" key="1">
    <source>
        <dbReference type="EMBL" id="SVA91889.1"/>
    </source>
</evidence>